<accession>A0ABW5RTE6</accession>
<dbReference type="Pfam" id="PF12758">
    <property type="entry name" value="DUF3813"/>
    <property type="match status" value="1"/>
</dbReference>
<reference evidence="2" key="1">
    <citation type="journal article" date="2019" name="Int. J. Syst. Evol. Microbiol.">
        <title>The Global Catalogue of Microorganisms (GCM) 10K type strain sequencing project: providing services to taxonomists for standard genome sequencing and annotation.</title>
        <authorList>
            <consortium name="The Broad Institute Genomics Platform"/>
            <consortium name="The Broad Institute Genome Sequencing Center for Infectious Disease"/>
            <person name="Wu L."/>
            <person name="Ma J."/>
        </authorList>
    </citation>
    <scope>NUCLEOTIDE SEQUENCE [LARGE SCALE GENOMIC DNA]</scope>
    <source>
        <strain evidence="2">KCTC 3913</strain>
    </source>
</reference>
<dbReference type="EMBL" id="JBHUMF010000028">
    <property type="protein sequence ID" value="MFD2681264.1"/>
    <property type="molecule type" value="Genomic_DNA"/>
</dbReference>
<proteinExistence type="predicted"/>
<dbReference type="InterPro" id="IPR024217">
    <property type="entry name" value="DUF3813"/>
</dbReference>
<sequence>MRNELFEQARQYVELAKLASSQNTSEDTQTAIGKAKNALSSAYANSTVAEQKQLRELQDELNQLS</sequence>
<comment type="caution">
    <text evidence="1">The sequence shown here is derived from an EMBL/GenBank/DDBJ whole genome shotgun (WGS) entry which is preliminary data.</text>
</comment>
<evidence type="ECO:0000313" key="2">
    <source>
        <dbReference type="Proteomes" id="UP001597506"/>
    </source>
</evidence>
<evidence type="ECO:0000313" key="1">
    <source>
        <dbReference type="EMBL" id="MFD2681264.1"/>
    </source>
</evidence>
<dbReference type="RefSeq" id="WP_377935327.1">
    <property type="nucleotide sequence ID" value="NZ_JBHUMF010000028.1"/>
</dbReference>
<organism evidence="1 2">
    <name type="scientific">Bacillus seohaeanensis</name>
    <dbReference type="NCBI Taxonomy" id="284580"/>
    <lineage>
        <taxon>Bacteria</taxon>
        <taxon>Bacillati</taxon>
        <taxon>Bacillota</taxon>
        <taxon>Bacilli</taxon>
        <taxon>Bacillales</taxon>
        <taxon>Bacillaceae</taxon>
        <taxon>Bacillus</taxon>
    </lineage>
</organism>
<protein>
    <submittedName>
        <fullName evidence="1">DUF3813 domain-containing protein</fullName>
    </submittedName>
</protein>
<name>A0ABW5RTE6_9BACI</name>
<keyword evidence="2" id="KW-1185">Reference proteome</keyword>
<dbReference type="Proteomes" id="UP001597506">
    <property type="component" value="Unassembled WGS sequence"/>
</dbReference>
<gene>
    <name evidence="1" type="ORF">ACFSUL_10960</name>
</gene>